<sequence length="283" mass="28808">MGRVLTPAGAPLGTCFQLAPSVIATAWHVAREAVSLGDGGPLRLDALAEGADNPVRTAEIVREDRARDLAVLRAESAFAGSVRLLRPAASVNRAEPLVIVGHAELREAAGAPRPRSLEALGTWQGIVTRTDDVLLGRITAPDVLRGMSGAPVRRRRDDAVVGVVSGRYNSTDGWLEHSVWVARTEDLRALCAGLADLDGGGPWAEFAAAAGAVAAAEAADAALRRGGPGASDGAPEAAVAPPLTPSPGADPPGPEAAEASGTRGGPAADDGEGGLLGWLRDLF</sequence>
<comment type="caution">
    <text evidence="2">The sequence shown here is derived from an EMBL/GenBank/DDBJ whole genome shotgun (WGS) entry which is preliminary data.</text>
</comment>
<feature type="compositionally biased region" description="Pro residues" evidence="1">
    <location>
        <begin position="242"/>
        <end position="254"/>
    </location>
</feature>
<dbReference type="Proteomes" id="UP000575985">
    <property type="component" value="Unassembled WGS sequence"/>
</dbReference>
<name>A0A853BMC4_9ACTN</name>
<dbReference type="SUPFAM" id="SSF50494">
    <property type="entry name" value="Trypsin-like serine proteases"/>
    <property type="match status" value="1"/>
</dbReference>
<organism evidence="2 3">
    <name type="scientific">Streptomonospora nanhaiensis</name>
    <dbReference type="NCBI Taxonomy" id="1323731"/>
    <lineage>
        <taxon>Bacteria</taxon>
        <taxon>Bacillati</taxon>
        <taxon>Actinomycetota</taxon>
        <taxon>Actinomycetes</taxon>
        <taxon>Streptosporangiales</taxon>
        <taxon>Nocardiopsidaceae</taxon>
        <taxon>Streptomonospora</taxon>
    </lineage>
</organism>
<accession>A0A853BMC4</accession>
<gene>
    <name evidence="2" type="ORF">HNR12_002132</name>
</gene>
<reference evidence="2 3" key="1">
    <citation type="submission" date="2020-07" db="EMBL/GenBank/DDBJ databases">
        <title>Sequencing the genomes of 1000 actinobacteria strains.</title>
        <authorList>
            <person name="Klenk H.-P."/>
        </authorList>
    </citation>
    <scope>NUCLEOTIDE SEQUENCE [LARGE SCALE GENOMIC DNA]</scope>
    <source>
        <strain evidence="2 3">DSM 45927</strain>
    </source>
</reference>
<proteinExistence type="predicted"/>
<evidence type="ECO:0000313" key="3">
    <source>
        <dbReference type="Proteomes" id="UP000575985"/>
    </source>
</evidence>
<evidence type="ECO:0008006" key="4">
    <source>
        <dbReference type="Google" id="ProtNLM"/>
    </source>
</evidence>
<keyword evidence="3" id="KW-1185">Reference proteome</keyword>
<feature type="region of interest" description="Disordered" evidence="1">
    <location>
        <begin position="224"/>
        <end position="273"/>
    </location>
</feature>
<dbReference type="Gene3D" id="2.40.10.120">
    <property type="match status" value="1"/>
</dbReference>
<dbReference type="Pfam" id="PF13365">
    <property type="entry name" value="Trypsin_2"/>
    <property type="match status" value="1"/>
</dbReference>
<dbReference type="EMBL" id="JACCFO010000001">
    <property type="protein sequence ID" value="NYI95855.1"/>
    <property type="molecule type" value="Genomic_DNA"/>
</dbReference>
<dbReference type="AlphaFoldDB" id="A0A853BMC4"/>
<dbReference type="RefSeq" id="WP_179767313.1">
    <property type="nucleotide sequence ID" value="NZ_JACCFO010000001.1"/>
</dbReference>
<evidence type="ECO:0000313" key="2">
    <source>
        <dbReference type="EMBL" id="NYI95855.1"/>
    </source>
</evidence>
<evidence type="ECO:0000256" key="1">
    <source>
        <dbReference type="SAM" id="MobiDB-lite"/>
    </source>
</evidence>
<protein>
    <recommendedName>
        <fullName evidence="4">Serine protease</fullName>
    </recommendedName>
</protein>
<dbReference type="InterPro" id="IPR009003">
    <property type="entry name" value="Peptidase_S1_PA"/>
</dbReference>